<feature type="chain" id="PRO_5027790597" evidence="2">
    <location>
        <begin position="27"/>
        <end position="126"/>
    </location>
</feature>
<dbReference type="AlphaFoldDB" id="A0A6P5FGV0"/>
<evidence type="ECO:0000313" key="4">
    <source>
        <dbReference type="RefSeq" id="XP_020094807.1"/>
    </source>
</evidence>
<dbReference type="RefSeq" id="XP_020094807.1">
    <property type="nucleotide sequence ID" value="XM_020239218.1"/>
</dbReference>
<organism evidence="3 4">
    <name type="scientific">Ananas comosus</name>
    <name type="common">Pineapple</name>
    <name type="synonym">Ananas ananas</name>
    <dbReference type="NCBI Taxonomy" id="4615"/>
    <lineage>
        <taxon>Eukaryota</taxon>
        <taxon>Viridiplantae</taxon>
        <taxon>Streptophyta</taxon>
        <taxon>Embryophyta</taxon>
        <taxon>Tracheophyta</taxon>
        <taxon>Spermatophyta</taxon>
        <taxon>Magnoliopsida</taxon>
        <taxon>Liliopsida</taxon>
        <taxon>Poales</taxon>
        <taxon>Bromeliaceae</taxon>
        <taxon>Bromelioideae</taxon>
        <taxon>Ananas</taxon>
    </lineage>
</organism>
<evidence type="ECO:0000256" key="2">
    <source>
        <dbReference type="SAM" id="SignalP"/>
    </source>
</evidence>
<protein>
    <submittedName>
        <fullName evidence="4">Uncharacterized protein LOC109714545</fullName>
    </submittedName>
</protein>
<keyword evidence="3" id="KW-1185">Reference proteome</keyword>
<dbReference type="Gramene" id="Aco014570.1.mrna1">
    <property type="protein sequence ID" value="Aco014570.1.mrna1"/>
    <property type="gene ID" value="Aco014570.1.path1"/>
</dbReference>
<reference evidence="4" key="2">
    <citation type="submission" date="2025-08" db="UniProtKB">
        <authorList>
            <consortium name="RefSeq"/>
        </authorList>
    </citation>
    <scope>IDENTIFICATION</scope>
    <source>
        <tissue evidence="4">Leaf</tissue>
    </source>
</reference>
<evidence type="ECO:0000313" key="3">
    <source>
        <dbReference type="Proteomes" id="UP000515123"/>
    </source>
</evidence>
<keyword evidence="2" id="KW-0732">Signal</keyword>
<accession>A0A6P5FGV0</accession>
<name>A0A6P5FGV0_ANACO</name>
<sequence>MAFGRRDLMVVLCSVLVILAPTRTHGLCWPECMRECDDFKIVCGTACVIACMGKSPFYNHYHEPELITVPGPAAAPSPAHRALLKMRESPPGFAGNGNSNSNSNNKSKEEEETTTTSSSSLFSPFP</sequence>
<proteinExistence type="predicted"/>
<feature type="signal peptide" evidence="2">
    <location>
        <begin position="1"/>
        <end position="26"/>
    </location>
</feature>
<evidence type="ECO:0000256" key="1">
    <source>
        <dbReference type="SAM" id="MobiDB-lite"/>
    </source>
</evidence>
<dbReference type="Proteomes" id="UP000515123">
    <property type="component" value="Linkage group 8"/>
</dbReference>
<gene>
    <name evidence="4" type="primary">LOC109714545</name>
</gene>
<reference evidence="3" key="1">
    <citation type="journal article" date="2015" name="Nat. Genet.">
        <title>The pineapple genome and the evolution of CAM photosynthesis.</title>
        <authorList>
            <person name="Ming R."/>
            <person name="VanBuren R."/>
            <person name="Wai C.M."/>
            <person name="Tang H."/>
            <person name="Schatz M.C."/>
            <person name="Bowers J.E."/>
            <person name="Lyons E."/>
            <person name="Wang M.L."/>
            <person name="Chen J."/>
            <person name="Biggers E."/>
            <person name="Zhang J."/>
            <person name="Huang L."/>
            <person name="Zhang L."/>
            <person name="Miao W."/>
            <person name="Zhang J."/>
            <person name="Ye Z."/>
            <person name="Miao C."/>
            <person name="Lin Z."/>
            <person name="Wang H."/>
            <person name="Zhou H."/>
            <person name="Yim W.C."/>
            <person name="Priest H.D."/>
            <person name="Zheng C."/>
            <person name="Woodhouse M."/>
            <person name="Edger P.P."/>
            <person name="Guyot R."/>
            <person name="Guo H.B."/>
            <person name="Guo H."/>
            <person name="Zheng G."/>
            <person name="Singh R."/>
            <person name="Sharma A."/>
            <person name="Min X."/>
            <person name="Zheng Y."/>
            <person name="Lee H."/>
            <person name="Gurtowski J."/>
            <person name="Sedlazeck F.J."/>
            <person name="Harkess A."/>
            <person name="McKain M.R."/>
            <person name="Liao Z."/>
            <person name="Fang J."/>
            <person name="Liu J."/>
            <person name="Zhang X."/>
            <person name="Zhang Q."/>
            <person name="Hu W."/>
            <person name="Qin Y."/>
            <person name="Wang K."/>
            <person name="Chen L.Y."/>
            <person name="Shirley N."/>
            <person name="Lin Y.R."/>
            <person name="Liu L.Y."/>
            <person name="Hernandez A.G."/>
            <person name="Wright C.L."/>
            <person name="Bulone V."/>
            <person name="Tuskan G.A."/>
            <person name="Heath K."/>
            <person name="Zee F."/>
            <person name="Moore P.H."/>
            <person name="Sunkar R."/>
            <person name="Leebens-Mack J.H."/>
            <person name="Mockler T."/>
            <person name="Bennetzen J.L."/>
            <person name="Freeling M."/>
            <person name="Sankoff D."/>
            <person name="Paterson A.H."/>
            <person name="Zhu X."/>
            <person name="Yang X."/>
            <person name="Smith J.A."/>
            <person name="Cushman J.C."/>
            <person name="Paull R.E."/>
            <person name="Yu Q."/>
        </authorList>
    </citation>
    <scope>NUCLEOTIDE SEQUENCE [LARGE SCALE GENOMIC DNA]</scope>
    <source>
        <strain evidence="3">cv. F153</strain>
    </source>
</reference>
<feature type="region of interest" description="Disordered" evidence="1">
    <location>
        <begin position="72"/>
        <end position="126"/>
    </location>
</feature>
<dbReference type="GeneID" id="109714545"/>